<evidence type="ECO:0000256" key="1">
    <source>
        <dbReference type="SAM" id="Phobius"/>
    </source>
</evidence>
<evidence type="ECO:0008006" key="4">
    <source>
        <dbReference type="Google" id="ProtNLM"/>
    </source>
</evidence>
<feature type="transmembrane region" description="Helical" evidence="1">
    <location>
        <begin position="281"/>
        <end position="300"/>
    </location>
</feature>
<keyword evidence="1" id="KW-1133">Transmembrane helix</keyword>
<dbReference type="EMBL" id="JADWYK010000023">
    <property type="protein sequence ID" value="MBG8556310.1"/>
    <property type="molecule type" value="Genomic_DNA"/>
</dbReference>
<feature type="transmembrane region" description="Helical" evidence="1">
    <location>
        <begin position="195"/>
        <end position="215"/>
    </location>
</feature>
<keyword evidence="3" id="KW-1185">Reference proteome</keyword>
<proteinExistence type="predicted"/>
<reference evidence="2 3" key="1">
    <citation type="submission" date="2020-11" db="EMBL/GenBank/DDBJ databases">
        <title>Hymenobacter sp.</title>
        <authorList>
            <person name="Kim M.K."/>
        </authorList>
    </citation>
    <scope>NUCLEOTIDE SEQUENCE [LARGE SCALE GENOMIC DNA]</scope>
    <source>
        <strain evidence="2 3">BT594</strain>
    </source>
</reference>
<accession>A0ABS0L861</accession>
<keyword evidence="1" id="KW-0472">Membrane</keyword>
<feature type="transmembrane region" description="Helical" evidence="1">
    <location>
        <begin position="254"/>
        <end position="275"/>
    </location>
</feature>
<dbReference type="RefSeq" id="WP_196957328.1">
    <property type="nucleotide sequence ID" value="NZ_JADWYK010000023.1"/>
</dbReference>
<keyword evidence="1" id="KW-0812">Transmembrane</keyword>
<sequence>MHSTLTADTDSSGLLPSCHRSWQDQLLPAPLISLDQAEVVALGLLRQQPETRGLVGISVAQVIETLRVAGISASLLLLTGRDQLVPDLVLQTTPDEATAFDALHAQVLCAPQPAEDLEAATWLRQRRLSHLRLLAMGRESAQVFLPDLDAGWQSPATGKVVQPSMFRWLLQSTPLLLAGAVAMVVYIYNAGPSPALWPLFLLPLLGAMGFGGLLFRRLSSYRQSVAQAWLARPARLRPDSVAVARNLARRPWQLLYLPVLLVLGAFVALLLLLAGSMLTTISSMTLPIAAAVVLLLGLTYRSGRKYLNETREHIQLLPAPLLPVNLSELWLPYLYY</sequence>
<evidence type="ECO:0000313" key="2">
    <source>
        <dbReference type="EMBL" id="MBG8556310.1"/>
    </source>
</evidence>
<organism evidence="2 3">
    <name type="scientific">Hymenobacter guriensis</name>
    <dbReference type="NCBI Taxonomy" id="2793065"/>
    <lineage>
        <taxon>Bacteria</taxon>
        <taxon>Pseudomonadati</taxon>
        <taxon>Bacteroidota</taxon>
        <taxon>Cytophagia</taxon>
        <taxon>Cytophagales</taxon>
        <taxon>Hymenobacteraceae</taxon>
        <taxon>Hymenobacter</taxon>
    </lineage>
</organism>
<gene>
    <name evidence="2" type="ORF">I5L79_22380</name>
</gene>
<comment type="caution">
    <text evidence="2">The sequence shown here is derived from an EMBL/GenBank/DDBJ whole genome shotgun (WGS) entry which is preliminary data.</text>
</comment>
<evidence type="ECO:0000313" key="3">
    <source>
        <dbReference type="Proteomes" id="UP000601099"/>
    </source>
</evidence>
<protein>
    <recommendedName>
        <fullName evidence="4">DUF2868 domain-containing protein</fullName>
    </recommendedName>
</protein>
<feature type="transmembrane region" description="Helical" evidence="1">
    <location>
        <begin position="168"/>
        <end position="189"/>
    </location>
</feature>
<name>A0ABS0L861_9BACT</name>
<dbReference type="Proteomes" id="UP000601099">
    <property type="component" value="Unassembled WGS sequence"/>
</dbReference>